<dbReference type="InterPro" id="IPR003595">
    <property type="entry name" value="Tyr_Pase_cat"/>
</dbReference>
<feature type="transmembrane region" description="Helical" evidence="1">
    <location>
        <begin position="35"/>
        <end position="61"/>
    </location>
</feature>
<dbReference type="SMART" id="SM00194">
    <property type="entry name" value="PTPc"/>
    <property type="match status" value="1"/>
</dbReference>
<keyword evidence="1" id="KW-1133">Transmembrane helix</keyword>
<feature type="domain" description="Tyrosine specific protein phosphatases" evidence="3">
    <location>
        <begin position="261"/>
        <end position="341"/>
    </location>
</feature>
<dbReference type="SUPFAM" id="SSF52799">
    <property type="entry name" value="(Phosphotyrosine protein) phosphatases II"/>
    <property type="match status" value="1"/>
</dbReference>
<dbReference type="PANTHER" id="PTHR19134:SF449">
    <property type="entry name" value="TYROSINE-PROTEIN PHOSPHATASE 1"/>
    <property type="match status" value="1"/>
</dbReference>
<dbReference type="AlphaFoldDB" id="D6YSY1"/>
<dbReference type="eggNOG" id="COG5599">
    <property type="taxonomic scope" value="Bacteria"/>
</dbReference>
<evidence type="ECO:0000256" key="1">
    <source>
        <dbReference type="SAM" id="Phobius"/>
    </source>
</evidence>
<feature type="domain" description="Tyrosine-protein phosphatase" evidence="2">
    <location>
        <begin position="119"/>
        <end position="349"/>
    </location>
</feature>
<dbReference type="CDD" id="cd00047">
    <property type="entry name" value="PTPc"/>
    <property type="match status" value="1"/>
</dbReference>
<proteinExistence type="predicted"/>
<dbReference type="HOGENOM" id="CLU_794420_0_0_0"/>
<dbReference type="RefSeq" id="WP_013182876.1">
    <property type="nucleotide sequence ID" value="NC_014225.1"/>
</dbReference>
<keyword evidence="5" id="KW-1185">Reference proteome</keyword>
<dbReference type="InterPro" id="IPR000387">
    <property type="entry name" value="Tyr_Pase_dom"/>
</dbReference>
<dbReference type="PROSITE" id="PS50055">
    <property type="entry name" value="TYR_PHOSPHATASE_PTP"/>
    <property type="match status" value="1"/>
</dbReference>
<dbReference type="PROSITE" id="PS50056">
    <property type="entry name" value="TYR_PHOSPHATASE_2"/>
    <property type="match status" value="1"/>
</dbReference>
<keyword evidence="1" id="KW-0472">Membrane</keyword>
<evidence type="ECO:0000259" key="2">
    <source>
        <dbReference type="PROSITE" id="PS50055"/>
    </source>
</evidence>
<dbReference type="InterPro" id="IPR000242">
    <property type="entry name" value="PTP_cat"/>
</dbReference>
<dbReference type="GO" id="GO:0004725">
    <property type="term" value="F:protein tyrosine phosphatase activity"/>
    <property type="evidence" value="ECO:0007669"/>
    <property type="project" value="InterPro"/>
</dbReference>
<keyword evidence="1" id="KW-0812">Transmembrane</keyword>
<dbReference type="KEGG" id="wch:wcw_1837"/>
<dbReference type="Gene3D" id="3.90.190.10">
    <property type="entry name" value="Protein tyrosine phosphatase superfamily"/>
    <property type="match status" value="1"/>
</dbReference>
<evidence type="ECO:0000313" key="4">
    <source>
        <dbReference type="EMBL" id="ADI39176.1"/>
    </source>
</evidence>
<evidence type="ECO:0000259" key="3">
    <source>
        <dbReference type="PROSITE" id="PS50056"/>
    </source>
</evidence>
<organism evidence="4 5">
    <name type="scientific">Waddlia chondrophila (strain ATCC VR-1470 / WSU 86-1044)</name>
    <dbReference type="NCBI Taxonomy" id="716544"/>
    <lineage>
        <taxon>Bacteria</taxon>
        <taxon>Pseudomonadati</taxon>
        <taxon>Chlamydiota</taxon>
        <taxon>Chlamydiia</taxon>
        <taxon>Parachlamydiales</taxon>
        <taxon>Waddliaceae</taxon>
        <taxon>Waddlia</taxon>
    </lineage>
</organism>
<dbReference type="Proteomes" id="UP000001505">
    <property type="component" value="Chromosome"/>
</dbReference>
<name>D6YSY1_WADCW</name>
<evidence type="ECO:0000313" key="5">
    <source>
        <dbReference type="Proteomes" id="UP000001505"/>
    </source>
</evidence>
<dbReference type="PROSITE" id="PS00383">
    <property type="entry name" value="TYR_PHOSPHATASE_1"/>
    <property type="match status" value="1"/>
</dbReference>
<dbReference type="SMART" id="SM00404">
    <property type="entry name" value="PTPc_motif"/>
    <property type="match status" value="1"/>
</dbReference>
<protein>
    <submittedName>
        <fullName evidence="4">Putative tyrosine-protein phosphatase</fullName>
    </submittedName>
</protein>
<dbReference type="Pfam" id="PF00102">
    <property type="entry name" value="Y_phosphatase"/>
    <property type="match status" value="1"/>
</dbReference>
<dbReference type="PANTHER" id="PTHR19134">
    <property type="entry name" value="RECEPTOR-TYPE TYROSINE-PROTEIN PHOSPHATASE"/>
    <property type="match status" value="1"/>
</dbReference>
<accession>D6YSY1</accession>
<dbReference type="InterPro" id="IPR050348">
    <property type="entry name" value="Protein-Tyr_Phosphatase"/>
</dbReference>
<dbReference type="OrthoDB" id="6199310at2"/>
<reference evidence="4 5" key="1">
    <citation type="journal article" date="2010" name="PLoS ONE">
        <title>The Waddlia genome: a window into chlamydial biology.</title>
        <authorList>
            <person name="Bertelli C."/>
            <person name="Collyn F."/>
            <person name="Croxatto A."/>
            <person name="Ruckert C."/>
            <person name="Polkinghorne A."/>
            <person name="Kebbi-Beghdadi C."/>
            <person name="Goesmann A."/>
            <person name="Vaughan L."/>
            <person name="Greub G."/>
        </authorList>
    </citation>
    <scope>NUCLEOTIDE SEQUENCE [LARGE SCALE GENOMIC DNA]</scope>
    <source>
        <strain evidence="5">ATCC VR-1470 / WSU 86-1044</strain>
    </source>
</reference>
<sequence length="349" mass="39707">MKSTFSILFDSDHIFHPWQKKKIDSRDEPTICRRILGIMLLALSIPFTLGIATGLYTYWAYRKVTQIKQQNLNDLQKKTEEQKDASIGSQKNTNEPLKISIDFDAIETETNTLTFQYTDKPSGRFSNIRCPEHTALQINGKAIHANWIQMPDGNTYLSAQAPVLEDFESFWQAAFENNCLIVDLTTSEDNLMTRSDFTIVYYHSDKGRESLEDCSVELTKTEQIKEHFTLYTYKVTIKGTGKEVQRLHFDSWKDFDGASIDTLNLLVDTIDEKMTDGKIPLVHCRAGVGRTGTLISVLTLRNLQKQEKITQGNVDETVKEVVLTGRKCRGPGFVQSEEQFNVIKASLTV</sequence>
<dbReference type="STRING" id="716544.wcw_1837"/>
<dbReference type="InterPro" id="IPR016130">
    <property type="entry name" value="Tyr_Pase_AS"/>
</dbReference>
<gene>
    <name evidence="4" type="ordered locus">wcw_1837</name>
</gene>
<dbReference type="InterPro" id="IPR029021">
    <property type="entry name" value="Prot-tyrosine_phosphatase-like"/>
</dbReference>
<dbReference type="PRINTS" id="PR00700">
    <property type="entry name" value="PRTYPHPHTASE"/>
</dbReference>
<dbReference type="EMBL" id="CP001928">
    <property type="protein sequence ID" value="ADI39176.1"/>
    <property type="molecule type" value="Genomic_DNA"/>
</dbReference>